<sequence length="121" mass="13463">MKNRIYAICMFAMLAFASCKNEPKQDETAKEVVKENTIKLSNYSDENWNAGVGIVYNMFIVDNNAENVAKLKSVKELVLSDGTYVTVTGTNEAGKFIQVLLKDKASTFQKLAGYPNELVVQ</sequence>
<dbReference type="OrthoDB" id="5447300at2"/>
<keyword evidence="1" id="KW-0732">Signal</keyword>
<proteinExistence type="predicted"/>
<name>A0A1G8T2C7_9FLAO</name>
<dbReference type="PROSITE" id="PS51257">
    <property type="entry name" value="PROKAR_LIPOPROTEIN"/>
    <property type="match status" value="1"/>
</dbReference>
<dbReference type="EMBL" id="FNEZ01000001">
    <property type="protein sequence ID" value="SDJ34810.1"/>
    <property type="molecule type" value="Genomic_DNA"/>
</dbReference>
<dbReference type="AlphaFoldDB" id="A0A1G8T2C7"/>
<dbReference type="RefSeq" id="WP_091391959.1">
    <property type="nucleotide sequence ID" value="NZ_BKAI01000002.1"/>
</dbReference>
<dbReference type="STRING" id="1128970.SAMN04487935_0768"/>
<feature type="signal peptide" evidence="1">
    <location>
        <begin position="1"/>
        <end position="17"/>
    </location>
</feature>
<feature type="chain" id="PRO_5011506812" evidence="1">
    <location>
        <begin position="18"/>
        <end position="121"/>
    </location>
</feature>
<gene>
    <name evidence="2" type="ORF">SAMN04487935_0768</name>
</gene>
<organism evidence="2 3">
    <name type="scientific">Flavobacterium noncentrifugens</name>
    <dbReference type="NCBI Taxonomy" id="1128970"/>
    <lineage>
        <taxon>Bacteria</taxon>
        <taxon>Pseudomonadati</taxon>
        <taxon>Bacteroidota</taxon>
        <taxon>Flavobacteriia</taxon>
        <taxon>Flavobacteriales</taxon>
        <taxon>Flavobacteriaceae</taxon>
        <taxon>Flavobacterium</taxon>
    </lineage>
</organism>
<accession>A0A1G8T2C7</accession>
<evidence type="ECO:0000313" key="2">
    <source>
        <dbReference type="EMBL" id="SDJ34810.1"/>
    </source>
</evidence>
<evidence type="ECO:0000313" key="3">
    <source>
        <dbReference type="Proteomes" id="UP000199580"/>
    </source>
</evidence>
<evidence type="ECO:0000256" key="1">
    <source>
        <dbReference type="SAM" id="SignalP"/>
    </source>
</evidence>
<protein>
    <submittedName>
        <fullName evidence="2">Uncharacterized protein</fullName>
    </submittedName>
</protein>
<dbReference type="Proteomes" id="UP000199580">
    <property type="component" value="Unassembled WGS sequence"/>
</dbReference>
<keyword evidence="3" id="KW-1185">Reference proteome</keyword>
<reference evidence="2 3" key="1">
    <citation type="submission" date="2016-10" db="EMBL/GenBank/DDBJ databases">
        <authorList>
            <person name="de Groot N.N."/>
        </authorList>
    </citation>
    <scope>NUCLEOTIDE SEQUENCE [LARGE SCALE GENOMIC DNA]</scope>
    <source>
        <strain evidence="2 3">CGMCC 1.10076</strain>
    </source>
</reference>